<proteinExistence type="predicted"/>
<dbReference type="EMBL" id="FOMX01000005">
    <property type="protein sequence ID" value="SFD85557.1"/>
    <property type="molecule type" value="Genomic_DNA"/>
</dbReference>
<dbReference type="GO" id="GO:0003677">
    <property type="term" value="F:DNA binding"/>
    <property type="evidence" value="ECO:0007669"/>
    <property type="project" value="InterPro"/>
</dbReference>
<sequence>MVPRGDRKSAKPRSDNAAALDLLTVDEVATMLKTSRKAIYHRISRGQIPSVRLGRSVFIRRSDLAACLVPGAFNDP</sequence>
<name>A0A1I1VR82_9BACT</name>
<evidence type="ECO:0000259" key="1">
    <source>
        <dbReference type="Pfam" id="PF12728"/>
    </source>
</evidence>
<reference evidence="3" key="1">
    <citation type="submission" date="2016-10" db="EMBL/GenBank/DDBJ databases">
        <authorList>
            <person name="Varghese N."/>
            <person name="Submissions S."/>
        </authorList>
    </citation>
    <scope>NUCLEOTIDE SEQUENCE [LARGE SCALE GENOMIC DNA]</scope>
    <source>
        <strain evidence="3">ATCC 25963</strain>
    </source>
</reference>
<dbReference type="Proteomes" id="UP000199400">
    <property type="component" value="Unassembled WGS sequence"/>
</dbReference>
<dbReference type="InterPro" id="IPR010093">
    <property type="entry name" value="SinI_DNA-bd"/>
</dbReference>
<dbReference type="NCBIfam" id="TIGR01764">
    <property type="entry name" value="excise"/>
    <property type="match status" value="1"/>
</dbReference>
<gene>
    <name evidence="2" type="ORF">SAMN02745121_01889</name>
</gene>
<organism evidence="2 3">
    <name type="scientific">Nannocystis exedens</name>
    <dbReference type="NCBI Taxonomy" id="54"/>
    <lineage>
        <taxon>Bacteria</taxon>
        <taxon>Pseudomonadati</taxon>
        <taxon>Myxococcota</taxon>
        <taxon>Polyangia</taxon>
        <taxon>Nannocystales</taxon>
        <taxon>Nannocystaceae</taxon>
        <taxon>Nannocystis</taxon>
    </lineage>
</organism>
<dbReference type="AlphaFoldDB" id="A0A1I1VR82"/>
<dbReference type="OrthoDB" id="1853825at2"/>
<protein>
    <submittedName>
        <fullName evidence="2">DNA binding domain-containing protein, excisionase family</fullName>
    </submittedName>
</protein>
<dbReference type="Pfam" id="PF12728">
    <property type="entry name" value="HTH_17"/>
    <property type="match status" value="1"/>
</dbReference>
<feature type="domain" description="Helix-turn-helix" evidence="1">
    <location>
        <begin position="22"/>
        <end position="66"/>
    </location>
</feature>
<dbReference type="InterPro" id="IPR009061">
    <property type="entry name" value="DNA-bd_dom_put_sf"/>
</dbReference>
<evidence type="ECO:0000313" key="3">
    <source>
        <dbReference type="Proteomes" id="UP000199400"/>
    </source>
</evidence>
<accession>A0A1I1VR82</accession>
<dbReference type="SUPFAM" id="SSF46955">
    <property type="entry name" value="Putative DNA-binding domain"/>
    <property type="match status" value="1"/>
</dbReference>
<evidence type="ECO:0000313" key="2">
    <source>
        <dbReference type="EMBL" id="SFD85557.1"/>
    </source>
</evidence>
<dbReference type="RefSeq" id="WP_096333764.1">
    <property type="nucleotide sequence ID" value="NZ_FOMX01000005.1"/>
</dbReference>
<dbReference type="InterPro" id="IPR041657">
    <property type="entry name" value="HTH_17"/>
</dbReference>
<keyword evidence="3" id="KW-1185">Reference proteome</keyword>